<organism evidence="14 15">
    <name type="scientific">Microlunatus aurantiacus</name>
    <dbReference type="NCBI Taxonomy" id="446786"/>
    <lineage>
        <taxon>Bacteria</taxon>
        <taxon>Bacillati</taxon>
        <taxon>Actinomycetota</taxon>
        <taxon>Actinomycetes</taxon>
        <taxon>Propionibacteriales</taxon>
        <taxon>Propionibacteriaceae</taxon>
        <taxon>Microlunatus</taxon>
    </lineage>
</organism>
<evidence type="ECO:0000256" key="8">
    <source>
        <dbReference type="ARBA" id="ARBA00047851"/>
    </source>
</evidence>
<dbReference type="SUPFAM" id="SSF51391">
    <property type="entry name" value="Thiamin phosphate synthase"/>
    <property type="match status" value="1"/>
</dbReference>
<feature type="binding site" evidence="10">
    <location>
        <position position="73"/>
    </location>
    <ligand>
        <name>4-amino-2-methyl-5-(diphosphooxymethyl)pyrimidine</name>
        <dbReference type="ChEBI" id="CHEBI:57841"/>
    </ligand>
</feature>
<evidence type="ECO:0000256" key="4">
    <source>
        <dbReference type="ARBA" id="ARBA00022723"/>
    </source>
</evidence>
<evidence type="ECO:0000256" key="7">
    <source>
        <dbReference type="ARBA" id="ARBA00047334"/>
    </source>
</evidence>
<feature type="binding site" evidence="10">
    <location>
        <position position="142"/>
    </location>
    <ligand>
        <name>4-amino-2-methyl-5-(diphosphooxymethyl)pyrimidine</name>
        <dbReference type="ChEBI" id="CHEBI:57841"/>
    </ligand>
</feature>
<keyword evidence="3 10" id="KW-0808">Transferase</keyword>
<evidence type="ECO:0000256" key="6">
    <source>
        <dbReference type="ARBA" id="ARBA00022977"/>
    </source>
</evidence>
<evidence type="ECO:0000313" key="15">
    <source>
        <dbReference type="Proteomes" id="UP001500051"/>
    </source>
</evidence>
<dbReference type="InterPro" id="IPR013785">
    <property type="entry name" value="Aldolase_TIM"/>
</dbReference>
<keyword evidence="5 10" id="KW-0460">Magnesium</keyword>
<dbReference type="InterPro" id="IPR022998">
    <property type="entry name" value="ThiamineP_synth_TenI"/>
</dbReference>
<dbReference type="Pfam" id="PF02581">
    <property type="entry name" value="TMP-TENI"/>
    <property type="match status" value="1"/>
</dbReference>
<evidence type="ECO:0000313" key="14">
    <source>
        <dbReference type="EMBL" id="GAA3709113.1"/>
    </source>
</evidence>
<comment type="similarity">
    <text evidence="10 11">Belongs to the thiamine-phosphate synthase family.</text>
</comment>
<evidence type="ECO:0000256" key="9">
    <source>
        <dbReference type="ARBA" id="ARBA00047883"/>
    </source>
</evidence>
<evidence type="ECO:0000256" key="1">
    <source>
        <dbReference type="ARBA" id="ARBA00003814"/>
    </source>
</evidence>
<evidence type="ECO:0000256" key="11">
    <source>
        <dbReference type="RuleBase" id="RU003826"/>
    </source>
</evidence>
<dbReference type="PANTHER" id="PTHR20857">
    <property type="entry name" value="THIAMINE-PHOSPHATE PYROPHOSPHORYLASE"/>
    <property type="match status" value="1"/>
</dbReference>
<sequence length="240" mass="26318">MGLQARLRLARLYLCTDARTERGDLAEFCEAVFAGGVDILQIRQKDMDAEEELEALQVARRAAERHRALVCVNDSAQLAERFSADVLHLGQTDGSSRRARRRLHRWAMIGRSTHAPDQTDRAIADDDADYFCVGPVYATSTKPDYEPVGLDLVRYAARVAPPHDLAAKPWFAIGGIDEGVLDDVLTAGARRVCVVRALTLADDPEAAARSLSSRLRDAWRADPAMEQFTLGAAGFTGPAR</sequence>
<name>A0ABP7DT28_9ACTN</name>
<comment type="function">
    <text evidence="1 10">Condenses 4-methyl-5-(beta-hydroxyethyl)thiazole monophosphate (THZ-P) and 2-methyl-4-amino-5-hydroxymethyl pyrimidine pyrophosphate (HMP-PP) to form thiamine monophosphate (TMP).</text>
</comment>
<dbReference type="EMBL" id="BAAAYX010000013">
    <property type="protein sequence ID" value="GAA3709113.1"/>
    <property type="molecule type" value="Genomic_DNA"/>
</dbReference>
<dbReference type="PANTHER" id="PTHR20857:SF15">
    <property type="entry name" value="THIAMINE-PHOSPHATE SYNTHASE"/>
    <property type="match status" value="1"/>
</dbReference>
<feature type="binding site" evidence="10">
    <location>
        <begin position="41"/>
        <end position="45"/>
    </location>
    <ligand>
        <name>4-amino-2-methyl-5-(diphosphooxymethyl)pyrimidine</name>
        <dbReference type="ChEBI" id="CHEBI:57841"/>
    </ligand>
</feature>
<keyword evidence="6 10" id="KW-0784">Thiamine biosynthesis</keyword>
<dbReference type="CDD" id="cd00564">
    <property type="entry name" value="TMP_TenI"/>
    <property type="match status" value="1"/>
</dbReference>
<dbReference type="Proteomes" id="UP001500051">
    <property type="component" value="Unassembled WGS sequence"/>
</dbReference>
<comment type="pathway">
    <text evidence="2 10 12">Cofactor biosynthesis; thiamine diphosphate biosynthesis; thiamine phosphate from 4-amino-2-methyl-5-diphosphomethylpyrimidine and 4-methyl-5-(2-phosphoethyl)-thiazole: step 1/1.</text>
</comment>
<feature type="binding site" evidence="10">
    <location>
        <begin position="139"/>
        <end position="141"/>
    </location>
    <ligand>
        <name>2-[(2R,5Z)-2-carboxy-4-methylthiazol-5(2H)-ylidene]ethyl phosphate</name>
        <dbReference type="ChEBI" id="CHEBI:62899"/>
    </ligand>
</feature>
<evidence type="ECO:0000256" key="3">
    <source>
        <dbReference type="ARBA" id="ARBA00022679"/>
    </source>
</evidence>
<evidence type="ECO:0000256" key="10">
    <source>
        <dbReference type="HAMAP-Rule" id="MF_00097"/>
    </source>
</evidence>
<protein>
    <recommendedName>
        <fullName evidence="10">Thiamine-phosphate synthase</fullName>
        <shortName evidence="10">TP synthase</shortName>
        <shortName evidence="10">TPS</shortName>
        <ecNumber evidence="10">2.5.1.3</ecNumber>
    </recommendedName>
    <alternativeName>
        <fullName evidence="10">Thiamine-phosphate pyrophosphorylase</fullName>
        <shortName evidence="10">TMP pyrophosphorylase</shortName>
        <shortName evidence="10">TMP-PPase</shortName>
    </alternativeName>
</protein>
<dbReference type="HAMAP" id="MF_00097">
    <property type="entry name" value="TMP_synthase"/>
    <property type="match status" value="1"/>
</dbReference>
<gene>
    <name evidence="10 14" type="primary">thiE</name>
    <name evidence="14" type="ORF">GCM10022204_29180</name>
</gene>
<feature type="binding site" evidence="10">
    <location>
        <position position="93"/>
    </location>
    <ligand>
        <name>Mg(2+)</name>
        <dbReference type="ChEBI" id="CHEBI:18420"/>
    </ligand>
</feature>
<comment type="catalytic activity">
    <reaction evidence="8 10 11">
        <text>2-(2-carboxy-4-methylthiazol-5-yl)ethyl phosphate + 4-amino-2-methyl-5-(diphosphooxymethyl)pyrimidine + 2 H(+) = thiamine phosphate + CO2 + diphosphate</text>
        <dbReference type="Rhea" id="RHEA:47848"/>
        <dbReference type="ChEBI" id="CHEBI:15378"/>
        <dbReference type="ChEBI" id="CHEBI:16526"/>
        <dbReference type="ChEBI" id="CHEBI:33019"/>
        <dbReference type="ChEBI" id="CHEBI:37575"/>
        <dbReference type="ChEBI" id="CHEBI:57841"/>
        <dbReference type="ChEBI" id="CHEBI:62890"/>
        <dbReference type="EC" id="2.5.1.3"/>
    </reaction>
</comment>
<reference evidence="15" key="1">
    <citation type="journal article" date="2019" name="Int. J. Syst. Evol. Microbiol.">
        <title>The Global Catalogue of Microorganisms (GCM) 10K type strain sequencing project: providing services to taxonomists for standard genome sequencing and annotation.</title>
        <authorList>
            <consortium name="The Broad Institute Genomics Platform"/>
            <consortium name="The Broad Institute Genome Sequencing Center for Infectious Disease"/>
            <person name="Wu L."/>
            <person name="Ma J."/>
        </authorList>
    </citation>
    <scope>NUCLEOTIDE SEQUENCE [LARGE SCALE GENOMIC DNA]</scope>
    <source>
        <strain evidence="15">JCM 16548</strain>
    </source>
</reference>
<dbReference type="Gene3D" id="3.20.20.70">
    <property type="entry name" value="Aldolase class I"/>
    <property type="match status" value="1"/>
</dbReference>
<comment type="caution">
    <text evidence="14">The sequence shown here is derived from an EMBL/GenBank/DDBJ whole genome shotgun (WGS) entry which is preliminary data.</text>
</comment>
<dbReference type="InterPro" id="IPR036206">
    <property type="entry name" value="ThiamineP_synth_sf"/>
</dbReference>
<evidence type="ECO:0000256" key="2">
    <source>
        <dbReference type="ARBA" id="ARBA00005165"/>
    </source>
</evidence>
<comment type="cofactor">
    <cofactor evidence="10">
        <name>Mg(2+)</name>
        <dbReference type="ChEBI" id="CHEBI:18420"/>
    </cofactor>
    <text evidence="10">Binds 1 Mg(2+) ion per subunit.</text>
</comment>
<keyword evidence="15" id="KW-1185">Reference proteome</keyword>
<dbReference type="EC" id="2.5.1.3" evidence="10"/>
<feature type="binding site" evidence="10">
    <location>
        <position position="112"/>
    </location>
    <ligand>
        <name>4-amino-2-methyl-5-(diphosphooxymethyl)pyrimidine</name>
        <dbReference type="ChEBI" id="CHEBI:57841"/>
    </ligand>
</feature>
<evidence type="ECO:0000256" key="12">
    <source>
        <dbReference type="RuleBase" id="RU004253"/>
    </source>
</evidence>
<evidence type="ECO:0000256" key="5">
    <source>
        <dbReference type="ARBA" id="ARBA00022842"/>
    </source>
</evidence>
<feature type="domain" description="Thiamine phosphate synthase/TenI" evidence="13">
    <location>
        <begin position="12"/>
        <end position="198"/>
    </location>
</feature>
<feature type="binding site" evidence="10">
    <location>
        <position position="175"/>
    </location>
    <ligand>
        <name>2-[(2R,5Z)-2-carboxy-4-methylthiazol-5(2H)-ylidene]ethyl phosphate</name>
        <dbReference type="ChEBI" id="CHEBI:62899"/>
    </ligand>
</feature>
<proteinExistence type="inferred from homology"/>
<evidence type="ECO:0000259" key="13">
    <source>
        <dbReference type="Pfam" id="PF02581"/>
    </source>
</evidence>
<feature type="binding site" evidence="10">
    <location>
        <position position="74"/>
    </location>
    <ligand>
        <name>Mg(2+)</name>
        <dbReference type="ChEBI" id="CHEBI:18420"/>
    </ligand>
</feature>
<keyword evidence="4 10" id="KW-0479">Metal-binding</keyword>
<dbReference type="InterPro" id="IPR034291">
    <property type="entry name" value="TMP_synthase"/>
</dbReference>
<dbReference type="NCBIfam" id="TIGR00693">
    <property type="entry name" value="thiE"/>
    <property type="match status" value="1"/>
</dbReference>
<accession>A0ABP7DT28</accession>
<comment type="caution">
    <text evidence="10">Lacks conserved residue(s) required for the propagation of feature annotation.</text>
</comment>
<comment type="catalytic activity">
    <reaction evidence="9 10 11">
        <text>2-[(2R,5Z)-2-carboxy-4-methylthiazol-5(2H)-ylidene]ethyl phosphate + 4-amino-2-methyl-5-(diphosphooxymethyl)pyrimidine + 2 H(+) = thiamine phosphate + CO2 + diphosphate</text>
        <dbReference type="Rhea" id="RHEA:47844"/>
        <dbReference type="ChEBI" id="CHEBI:15378"/>
        <dbReference type="ChEBI" id="CHEBI:16526"/>
        <dbReference type="ChEBI" id="CHEBI:33019"/>
        <dbReference type="ChEBI" id="CHEBI:37575"/>
        <dbReference type="ChEBI" id="CHEBI:57841"/>
        <dbReference type="ChEBI" id="CHEBI:62899"/>
        <dbReference type="EC" id="2.5.1.3"/>
    </reaction>
</comment>
<comment type="catalytic activity">
    <reaction evidence="7 10 11">
        <text>4-methyl-5-(2-phosphooxyethyl)-thiazole + 4-amino-2-methyl-5-(diphosphooxymethyl)pyrimidine + H(+) = thiamine phosphate + diphosphate</text>
        <dbReference type="Rhea" id="RHEA:22328"/>
        <dbReference type="ChEBI" id="CHEBI:15378"/>
        <dbReference type="ChEBI" id="CHEBI:33019"/>
        <dbReference type="ChEBI" id="CHEBI:37575"/>
        <dbReference type="ChEBI" id="CHEBI:57841"/>
        <dbReference type="ChEBI" id="CHEBI:58296"/>
        <dbReference type="EC" id="2.5.1.3"/>
    </reaction>
</comment>